<dbReference type="EMBL" id="CAJNOG010002754">
    <property type="protein sequence ID" value="CAF1516257.1"/>
    <property type="molecule type" value="Genomic_DNA"/>
</dbReference>
<feature type="non-terminal residue" evidence="1">
    <location>
        <position position="1"/>
    </location>
</feature>
<comment type="caution">
    <text evidence="1">The sequence shown here is derived from an EMBL/GenBank/DDBJ whole genome shotgun (WGS) entry which is preliminary data.</text>
</comment>
<evidence type="ECO:0000313" key="1">
    <source>
        <dbReference type="EMBL" id="CAF1516257.1"/>
    </source>
</evidence>
<organism evidence="1 2">
    <name type="scientific">Adineta steineri</name>
    <dbReference type="NCBI Taxonomy" id="433720"/>
    <lineage>
        <taxon>Eukaryota</taxon>
        <taxon>Metazoa</taxon>
        <taxon>Spiralia</taxon>
        <taxon>Gnathifera</taxon>
        <taxon>Rotifera</taxon>
        <taxon>Eurotatoria</taxon>
        <taxon>Bdelloidea</taxon>
        <taxon>Adinetida</taxon>
        <taxon>Adinetidae</taxon>
        <taxon>Adineta</taxon>
    </lineage>
</organism>
<gene>
    <name evidence="1" type="ORF">JYZ213_LOCUS44316</name>
</gene>
<dbReference type="AlphaFoldDB" id="A0A815UAN6"/>
<evidence type="ECO:0000313" key="2">
    <source>
        <dbReference type="Proteomes" id="UP000663845"/>
    </source>
</evidence>
<name>A0A815UAN6_9BILA</name>
<protein>
    <submittedName>
        <fullName evidence="1">Uncharacterized protein</fullName>
    </submittedName>
</protein>
<sequence length="20" mass="2288">ILEASKAVRHAQHDHICQCK</sequence>
<dbReference type="Proteomes" id="UP000663845">
    <property type="component" value="Unassembled WGS sequence"/>
</dbReference>
<proteinExistence type="predicted"/>
<reference evidence="1" key="1">
    <citation type="submission" date="2021-02" db="EMBL/GenBank/DDBJ databases">
        <authorList>
            <person name="Nowell W R."/>
        </authorList>
    </citation>
    <scope>NUCLEOTIDE SEQUENCE</scope>
</reference>
<accession>A0A815UAN6</accession>